<comment type="function">
    <text evidence="2 11">NAD-binding protein involved in the addition of a carboxymethylaminomethyl (cmnm) group at the wobble position (U34) of certain tRNAs, forming tRNA-cmnm(5)s(2)U34.</text>
</comment>
<evidence type="ECO:0000256" key="11">
    <source>
        <dbReference type="HAMAP-Rule" id="MF_00129"/>
    </source>
</evidence>
<dbReference type="Gene3D" id="1.10.10.1800">
    <property type="entry name" value="tRNA uridine 5-carboxymethylaminomethyl modification enzyme MnmG/GidA"/>
    <property type="match status" value="1"/>
</dbReference>
<keyword evidence="5 11" id="KW-0285">Flavoprotein</keyword>
<organism evidence="13 14">
    <name type="scientific">Candidatus Nitrospira allomarina</name>
    <dbReference type="NCBI Taxonomy" id="3020900"/>
    <lineage>
        <taxon>Bacteria</taxon>
        <taxon>Pseudomonadati</taxon>
        <taxon>Nitrospirota</taxon>
        <taxon>Nitrospiria</taxon>
        <taxon>Nitrospirales</taxon>
        <taxon>Nitrospiraceae</taxon>
        <taxon>Nitrospira</taxon>
    </lineage>
</organism>
<keyword evidence="14" id="KW-1185">Reference proteome</keyword>
<dbReference type="Gene3D" id="3.50.50.60">
    <property type="entry name" value="FAD/NAD(P)-binding domain"/>
    <property type="match status" value="2"/>
</dbReference>
<evidence type="ECO:0000256" key="9">
    <source>
        <dbReference type="ARBA" id="ARBA00025948"/>
    </source>
</evidence>
<evidence type="ECO:0000256" key="3">
    <source>
        <dbReference type="ARBA" id="ARBA00007653"/>
    </source>
</evidence>
<dbReference type="InterPro" id="IPR026904">
    <property type="entry name" value="MnmG_C"/>
</dbReference>
<evidence type="ECO:0000256" key="2">
    <source>
        <dbReference type="ARBA" id="ARBA00003717"/>
    </source>
</evidence>
<keyword evidence="6 11" id="KW-0819">tRNA processing</keyword>
<dbReference type="Proteomes" id="UP001302719">
    <property type="component" value="Chromosome"/>
</dbReference>
<proteinExistence type="inferred from homology"/>
<dbReference type="Pfam" id="PF13932">
    <property type="entry name" value="SAM_GIDA_C"/>
    <property type="match status" value="1"/>
</dbReference>
<dbReference type="InterPro" id="IPR047001">
    <property type="entry name" value="MnmG_C_subdom"/>
</dbReference>
<dbReference type="InterPro" id="IPR020595">
    <property type="entry name" value="MnmG-rel_CS"/>
</dbReference>
<dbReference type="GO" id="GO:0050660">
    <property type="term" value="F:flavin adenine dinucleotide binding"/>
    <property type="evidence" value="ECO:0007669"/>
    <property type="project" value="UniProtKB-UniRule"/>
</dbReference>
<evidence type="ECO:0000256" key="7">
    <source>
        <dbReference type="ARBA" id="ARBA00022827"/>
    </source>
</evidence>
<dbReference type="PROSITE" id="PS01280">
    <property type="entry name" value="GIDA_1"/>
    <property type="match status" value="1"/>
</dbReference>
<feature type="domain" description="tRNA uridine 5-carboxymethylaminomethyl modification enzyme C-terminal subdomain" evidence="12">
    <location>
        <begin position="540"/>
        <end position="611"/>
    </location>
</feature>
<dbReference type="GO" id="GO:0030488">
    <property type="term" value="P:tRNA methylation"/>
    <property type="evidence" value="ECO:0007669"/>
    <property type="project" value="TreeGrafter"/>
</dbReference>
<dbReference type="Gene3D" id="1.10.150.570">
    <property type="entry name" value="GidA associated domain, C-terminal subdomain"/>
    <property type="match status" value="1"/>
</dbReference>
<sequence length="620" mass="69050">MSMECDIVVVGGGHAGCEAALAAARMGCRVVMLTIDSQKIATMPCNPAVGGIGKGHLVKEIDALGGEIGWNTDQSGIQFRVLNMRKGPAVRATRVQCDKQLYANRMQETVSRQDNLSIIQGTVNRILTQGGAVNGVMTNSGETIFTKAVVLTSGTFLKGLMHIGLNHLPGGRAGEPSAENLSDCMRDFGFEIGRLKTGTPPRIDRDSIDFSVMIPQPGDSVPRPFSIRTTHIPNPQIHCHITYTNDETHRIIRENLDRSPMYCGIIESTGPRYCPSIEDKVVRFSDKNRHQIFMEPETLESRSFYPNGISTSLPVDVQQAFVRTIPGLERSVFLRPGYAIEYDYFPPRQLHETLETKLVKGLFHAGQINGTSGYEEAAAQGIMAGINAALQVKGESPLILDRSQAYIGVLIDDLITKDAREPYRMFTSRAEYRLLLREDNADFRLTEQGYRIGLVPERTFNTFQEKKGKIEREIQRLHTTAPRSSGLVLEDMIPMESFAPNSSLAQLLRRPEVSYHHLAQFLNGTKEDNPDVVEAIEITIKYEGYIKRQEQLIGQFKKLEHRHVPDNFNYDDIKGFSHEVIEKLKKVRPSSIGQASRISGMTPAAMSLLLVAVEKHKKAS</sequence>
<keyword evidence="7 11" id="KW-0274">FAD</keyword>
<evidence type="ECO:0000313" key="13">
    <source>
        <dbReference type="EMBL" id="WNM59002.1"/>
    </source>
</evidence>
<dbReference type="FunFam" id="1.10.150.570:FF:000001">
    <property type="entry name" value="tRNA uridine 5-carboxymethylaminomethyl modification enzyme MnmG"/>
    <property type="match status" value="1"/>
</dbReference>
<dbReference type="FunFam" id="3.50.50.60:FF:000002">
    <property type="entry name" value="tRNA uridine 5-carboxymethylaminomethyl modification enzyme MnmG"/>
    <property type="match status" value="1"/>
</dbReference>
<dbReference type="Pfam" id="PF01134">
    <property type="entry name" value="GIDA"/>
    <property type="match status" value="1"/>
</dbReference>
<dbReference type="InterPro" id="IPR036188">
    <property type="entry name" value="FAD/NAD-bd_sf"/>
</dbReference>
<comment type="caution">
    <text evidence="11">Lacks conserved residue(s) required for the propagation of feature annotation.</text>
</comment>
<reference evidence="13 14" key="1">
    <citation type="submission" date="2023-01" db="EMBL/GenBank/DDBJ databases">
        <title>Cultivation and genomic characterization of new, ubiquitous marine nitrite-oxidizing bacteria from the Nitrospirales.</title>
        <authorList>
            <person name="Mueller A.J."/>
            <person name="Daebeler A."/>
            <person name="Herbold C.W."/>
            <person name="Kirkegaard R.H."/>
            <person name="Daims H."/>
        </authorList>
    </citation>
    <scope>NUCLEOTIDE SEQUENCE [LARGE SCALE GENOMIC DNA]</scope>
    <source>
        <strain evidence="13 14">VA</strain>
    </source>
</reference>
<dbReference type="InterPro" id="IPR004416">
    <property type="entry name" value="MnmG"/>
</dbReference>
<dbReference type="InterPro" id="IPR002218">
    <property type="entry name" value="MnmG-rel"/>
</dbReference>
<feature type="binding site" evidence="11">
    <location>
        <begin position="270"/>
        <end position="284"/>
    </location>
    <ligand>
        <name>NAD(+)</name>
        <dbReference type="ChEBI" id="CHEBI:57540"/>
    </ligand>
</feature>
<keyword evidence="8 11" id="KW-0520">NAD</keyword>
<dbReference type="KEGG" id="nall:PP769_04335"/>
<comment type="subunit">
    <text evidence="9 11">Homodimer. Heterotetramer of two MnmE and two MnmG subunits.</text>
</comment>
<dbReference type="RefSeq" id="WP_312645621.1">
    <property type="nucleotide sequence ID" value="NZ_CP116967.1"/>
</dbReference>
<dbReference type="PANTHER" id="PTHR11806:SF0">
    <property type="entry name" value="PROTEIN MTO1 HOMOLOG, MITOCHONDRIAL"/>
    <property type="match status" value="1"/>
</dbReference>
<comment type="similarity">
    <text evidence="3 11">Belongs to the MnmG family.</text>
</comment>
<dbReference type="EMBL" id="CP116967">
    <property type="protein sequence ID" value="WNM59002.1"/>
    <property type="molecule type" value="Genomic_DNA"/>
</dbReference>
<comment type="subcellular location">
    <subcellularLocation>
        <location evidence="11">Cytoplasm</location>
    </subcellularLocation>
</comment>
<accession>A0AA96GD99</accession>
<evidence type="ECO:0000259" key="12">
    <source>
        <dbReference type="SMART" id="SM01228"/>
    </source>
</evidence>
<gene>
    <name evidence="11 13" type="primary">mnmG</name>
    <name evidence="11" type="synonym">gidA</name>
    <name evidence="13" type="ORF">PP769_04335</name>
</gene>
<dbReference type="PANTHER" id="PTHR11806">
    <property type="entry name" value="GLUCOSE INHIBITED DIVISION PROTEIN A"/>
    <property type="match status" value="1"/>
</dbReference>
<dbReference type="HAMAP" id="MF_00129">
    <property type="entry name" value="MnmG_GidA"/>
    <property type="match status" value="1"/>
</dbReference>
<dbReference type="SUPFAM" id="SSF51905">
    <property type="entry name" value="FAD/NAD(P)-binding domain"/>
    <property type="match status" value="1"/>
</dbReference>
<evidence type="ECO:0000313" key="14">
    <source>
        <dbReference type="Proteomes" id="UP001302719"/>
    </source>
</evidence>
<keyword evidence="11" id="KW-0963">Cytoplasm</keyword>
<dbReference type="AlphaFoldDB" id="A0AA96GD99"/>
<evidence type="ECO:0000256" key="10">
    <source>
        <dbReference type="ARBA" id="ARBA00031800"/>
    </source>
</evidence>
<evidence type="ECO:0000256" key="8">
    <source>
        <dbReference type="ARBA" id="ARBA00023027"/>
    </source>
</evidence>
<dbReference type="SMART" id="SM01228">
    <property type="entry name" value="GIDA_assoc_3"/>
    <property type="match status" value="1"/>
</dbReference>
<feature type="binding site" evidence="11">
    <location>
        <begin position="11"/>
        <end position="16"/>
    </location>
    <ligand>
        <name>FAD</name>
        <dbReference type="ChEBI" id="CHEBI:57692"/>
    </ligand>
</feature>
<dbReference type="GO" id="GO:0005829">
    <property type="term" value="C:cytosol"/>
    <property type="evidence" value="ECO:0007669"/>
    <property type="project" value="TreeGrafter"/>
</dbReference>
<name>A0AA96GD99_9BACT</name>
<comment type="cofactor">
    <cofactor evidence="1 11">
        <name>FAD</name>
        <dbReference type="ChEBI" id="CHEBI:57692"/>
    </cofactor>
</comment>
<dbReference type="GO" id="GO:0002098">
    <property type="term" value="P:tRNA wobble uridine modification"/>
    <property type="evidence" value="ECO:0007669"/>
    <property type="project" value="InterPro"/>
</dbReference>
<dbReference type="NCBIfam" id="TIGR00136">
    <property type="entry name" value="mnmG_gidA"/>
    <property type="match status" value="1"/>
</dbReference>
<evidence type="ECO:0000256" key="4">
    <source>
        <dbReference type="ARBA" id="ARBA00020461"/>
    </source>
</evidence>
<evidence type="ECO:0000256" key="5">
    <source>
        <dbReference type="ARBA" id="ARBA00022630"/>
    </source>
</evidence>
<protein>
    <recommendedName>
        <fullName evidence="4 11">tRNA uridine 5-carboxymethylaminomethyl modification enzyme MnmG</fullName>
    </recommendedName>
    <alternativeName>
        <fullName evidence="10 11">Glucose-inhibited division protein A</fullName>
    </alternativeName>
</protein>
<evidence type="ECO:0000256" key="6">
    <source>
        <dbReference type="ARBA" id="ARBA00022694"/>
    </source>
</evidence>
<dbReference type="Pfam" id="PF21680">
    <property type="entry name" value="GIDA_C_1st"/>
    <property type="match status" value="1"/>
</dbReference>
<dbReference type="InterPro" id="IPR049312">
    <property type="entry name" value="GIDA_C_N"/>
</dbReference>
<evidence type="ECO:0000256" key="1">
    <source>
        <dbReference type="ARBA" id="ARBA00001974"/>
    </source>
</evidence>
<dbReference type="PROSITE" id="PS01281">
    <property type="entry name" value="GIDA_2"/>
    <property type="match status" value="1"/>
</dbReference>
<dbReference type="InterPro" id="IPR040131">
    <property type="entry name" value="MnmG_N"/>
</dbReference>
<dbReference type="InterPro" id="IPR044920">
    <property type="entry name" value="MnmG_C_subdom_sf"/>
</dbReference>